<dbReference type="RefSeq" id="WP_188924860.1">
    <property type="nucleotide sequence ID" value="NZ_BMQI01000015.1"/>
</dbReference>
<keyword evidence="3" id="KW-1185">Reference proteome</keyword>
<evidence type="ECO:0000313" key="2">
    <source>
        <dbReference type="EMBL" id="MCL1105807.1"/>
    </source>
</evidence>
<evidence type="ECO:0000256" key="1">
    <source>
        <dbReference type="SAM" id="SignalP"/>
    </source>
</evidence>
<comment type="caution">
    <text evidence="2">The sequence shown here is derived from an EMBL/GenBank/DDBJ whole genome shotgun (WGS) entry which is preliminary data.</text>
</comment>
<accession>A0A9X2CE17</accession>
<proteinExistence type="predicted"/>
<dbReference type="Proteomes" id="UP001139408">
    <property type="component" value="Unassembled WGS sequence"/>
</dbReference>
<name>A0A9X2CE17_9GAMM</name>
<organism evidence="2 3">
    <name type="scientific">Shewanella algicola</name>
    <dbReference type="NCBI Taxonomy" id="640633"/>
    <lineage>
        <taxon>Bacteria</taxon>
        <taxon>Pseudomonadati</taxon>
        <taxon>Pseudomonadota</taxon>
        <taxon>Gammaproteobacteria</taxon>
        <taxon>Alteromonadales</taxon>
        <taxon>Shewanellaceae</taxon>
        <taxon>Shewanella</taxon>
    </lineage>
</organism>
<dbReference type="EMBL" id="JAKILJ010000023">
    <property type="protein sequence ID" value="MCL1105807.1"/>
    <property type="molecule type" value="Genomic_DNA"/>
</dbReference>
<sequence>MKYLSLLALFIVSHFAMAEQGLVVGFSIEEYVTDSQDTTSSTSNILMGLNETVSIEVEGDYVVTMTSKQLQAENIQLTVSLSDLSNGAPNVVDKDRTLKLAVGQTTRYKLAQAEHVYQVSIDTVYDELPAH</sequence>
<keyword evidence="1" id="KW-0732">Signal</keyword>
<dbReference type="AlphaFoldDB" id="A0A9X2CE17"/>
<feature type="signal peptide" evidence="1">
    <location>
        <begin position="1"/>
        <end position="18"/>
    </location>
</feature>
<protein>
    <submittedName>
        <fullName evidence="2">Uncharacterized protein</fullName>
    </submittedName>
</protein>
<gene>
    <name evidence="2" type="ORF">L2749_11130</name>
</gene>
<feature type="chain" id="PRO_5040719679" evidence="1">
    <location>
        <begin position="19"/>
        <end position="131"/>
    </location>
</feature>
<reference evidence="2" key="1">
    <citation type="submission" date="2022-01" db="EMBL/GenBank/DDBJ databases">
        <title>Whole genome-based taxonomy of the Shewanellaceae.</title>
        <authorList>
            <person name="Martin-Rodriguez A.J."/>
        </authorList>
    </citation>
    <scope>NUCLEOTIDE SEQUENCE</scope>
    <source>
        <strain evidence="2">DSM 23803</strain>
    </source>
</reference>
<evidence type="ECO:0000313" key="3">
    <source>
        <dbReference type="Proteomes" id="UP001139408"/>
    </source>
</evidence>